<keyword evidence="3 7" id="KW-0378">Hydrolase</keyword>
<feature type="chain" id="PRO_5045512411" evidence="5">
    <location>
        <begin position="27"/>
        <end position="524"/>
    </location>
</feature>
<feature type="region of interest" description="Disordered" evidence="4">
    <location>
        <begin position="500"/>
        <end position="524"/>
    </location>
</feature>
<comment type="caution">
    <text evidence="7">The sequence shown here is derived from an EMBL/GenBank/DDBJ whole genome shotgun (WGS) entry which is preliminary data.</text>
</comment>
<accession>A0ABN2GZ77</accession>
<dbReference type="EMBL" id="BAAANY010000009">
    <property type="protein sequence ID" value="GAA1679303.1"/>
    <property type="molecule type" value="Genomic_DNA"/>
</dbReference>
<protein>
    <submittedName>
        <fullName evidence="7">Alpha/beta hydrolase</fullName>
    </submittedName>
</protein>
<keyword evidence="8" id="KW-1185">Reference proteome</keyword>
<evidence type="ECO:0000259" key="6">
    <source>
        <dbReference type="Pfam" id="PF08386"/>
    </source>
</evidence>
<evidence type="ECO:0000313" key="7">
    <source>
        <dbReference type="EMBL" id="GAA1679303.1"/>
    </source>
</evidence>
<proteinExistence type="inferred from homology"/>
<dbReference type="InterPro" id="IPR013595">
    <property type="entry name" value="Pept_S33_TAP-like_C"/>
</dbReference>
<evidence type="ECO:0000256" key="4">
    <source>
        <dbReference type="SAM" id="MobiDB-lite"/>
    </source>
</evidence>
<sequence length="524" mass="56085">MKRLMAVGAVAAVGMGILTSPVAVSAAPQANSPTTTTSSVVWGACPAGYPATIQCSTVSVPLDYAHPYGKKINIVISRAKATGTAAQRQGVLFVNRGGPGGTGVAYAQSVQNRLPTSLKQAYDIIGFDPRGVGLSHPIYCVDPATFYQAPVPDPIPTSRRDIAINTGRSAQYAAGCLSKNGSDVQFYNTPNTARDMDVIRAALGEQKINYLGYSYGTYLGSVYATLFPTHARRFILDSNVDPTGVWYDDNLGQNVAFDKSFHEFLRWIASNDAVFHLGTTEAKVSKAWYGMRAALKKNPAGGVVGAAEFDNAGSGDMYSDSTWPALAQAVSDYVNKHDDAGILAQYGPTDLAGENGNTIYTVVSCNDQVWPHNLQKWYGDAAKQYQKYPFLVYGNLWFNMPCAFWPYGARQATRVGSTNVPNILLFNATGDPATPYDGALNMHKALRGSKLVTVTGQFNHGQYLYQSKNTCTLGYGNDYLLTGKLPKTDVTCVGDPHPTPTAAAAKSQAKAAPGLSNDLPGRAF</sequence>
<dbReference type="GO" id="GO:0016787">
    <property type="term" value="F:hydrolase activity"/>
    <property type="evidence" value="ECO:0007669"/>
    <property type="project" value="UniProtKB-KW"/>
</dbReference>
<evidence type="ECO:0000256" key="5">
    <source>
        <dbReference type="SAM" id="SignalP"/>
    </source>
</evidence>
<gene>
    <name evidence="7" type="ORF">GCM10009765_30660</name>
</gene>
<dbReference type="InterPro" id="IPR051601">
    <property type="entry name" value="Serine_prot/Carboxylest_S33"/>
</dbReference>
<keyword evidence="2 5" id="KW-0732">Signal</keyword>
<dbReference type="Pfam" id="PF08386">
    <property type="entry name" value="Abhydrolase_4"/>
    <property type="match status" value="1"/>
</dbReference>
<name>A0ABN2GZ77_9ACTN</name>
<evidence type="ECO:0000256" key="2">
    <source>
        <dbReference type="ARBA" id="ARBA00022729"/>
    </source>
</evidence>
<feature type="compositionally biased region" description="Low complexity" evidence="4">
    <location>
        <begin position="502"/>
        <end position="512"/>
    </location>
</feature>
<evidence type="ECO:0000313" key="8">
    <source>
        <dbReference type="Proteomes" id="UP001500618"/>
    </source>
</evidence>
<evidence type="ECO:0000256" key="3">
    <source>
        <dbReference type="ARBA" id="ARBA00022801"/>
    </source>
</evidence>
<feature type="signal peptide" evidence="5">
    <location>
        <begin position="1"/>
        <end position="26"/>
    </location>
</feature>
<dbReference type="RefSeq" id="WP_344310864.1">
    <property type="nucleotide sequence ID" value="NZ_BAAANY010000009.1"/>
</dbReference>
<dbReference type="PANTHER" id="PTHR43248">
    <property type="entry name" value="2-SUCCINYL-6-HYDROXY-2,4-CYCLOHEXADIENE-1-CARBOXYLATE SYNTHASE"/>
    <property type="match status" value="1"/>
</dbReference>
<reference evidence="7 8" key="1">
    <citation type="journal article" date="2019" name="Int. J. Syst. Evol. Microbiol.">
        <title>The Global Catalogue of Microorganisms (GCM) 10K type strain sequencing project: providing services to taxonomists for standard genome sequencing and annotation.</title>
        <authorList>
            <consortium name="The Broad Institute Genomics Platform"/>
            <consortium name="The Broad Institute Genome Sequencing Center for Infectious Disease"/>
            <person name="Wu L."/>
            <person name="Ma J."/>
        </authorList>
    </citation>
    <scope>NUCLEOTIDE SEQUENCE [LARGE SCALE GENOMIC DNA]</scope>
    <source>
        <strain evidence="7 8">JCM 14718</strain>
    </source>
</reference>
<comment type="similarity">
    <text evidence="1">Belongs to the peptidase S33 family.</text>
</comment>
<dbReference type="PANTHER" id="PTHR43248:SF29">
    <property type="entry name" value="TRIPEPTIDYL AMINOPEPTIDASE"/>
    <property type="match status" value="1"/>
</dbReference>
<dbReference type="Gene3D" id="3.40.50.1820">
    <property type="entry name" value="alpha/beta hydrolase"/>
    <property type="match status" value="1"/>
</dbReference>
<dbReference type="Proteomes" id="UP001500618">
    <property type="component" value="Unassembled WGS sequence"/>
</dbReference>
<organism evidence="7 8">
    <name type="scientific">Fodinicola feengrottensis</name>
    <dbReference type="NCBI Taxonomy" id="435914"/>
    <lineage>
        <taxon>Bacteria</taxon>
        <taxon>Bacillati</taxon>
        <taxon>Actinomycetota</taxon>
        <taxon>Actinomycetes</taxon>
        <taxon>Mycobacteriales</taxon>
        <taxon>Fodinicola</taxon>
    </lineage>
</organism>
<evidence type="ECO:0000256" key="1">
    <source>
        <dbReference type="ARBA" id="ARBA00010088"/>
    </source>
</evidence>
<dbReference type="InterPro" id="IPR029058">
    <property type="entry name" value="AB_hydrolase_fold"/>
</dbReference>
<dbReference type="SUPFAM" id="SSF53474">
    <property type="entry name" value="alpha/beta-Hydrolases"/>
    <property type="match status" value="1"/>
</dbReference>
<feature type="domain" description="Peptidase S33 tripeptidyl aminopeptidase-like C-terminal" evidence="6">
    <location>
        <begin position="393"/>
        <end position="492"/>
    </location>
</feature>